<evidence type="ECO:0000313" key="1">
    <source>
        <dbReference type="EMBL" id="SER98175.1"/>
    </source>
</evidence>
<dbReference type="Proteomes" id="UP000198505">
    <property type="component" value="Unassembled WGS sequence"/>
</dbReference>
<protein>
    <submittedName>
        <fullName evidence="1">Alpha/beta hydrolase family protein</fullName>
    </submittedName>
</protein>
<dbReference type="InterPro" id="IPR029058">
    <property type="entry name" value="AB_hydrolase_fold"/>
</dbReference>
<dbReference type="SUPFAM" id="SSF53474">
    <property type="entry name" value="alpha/beta-Hydrolases"/>
    <property type="match status" value="1"/>
</dbReference>
<gene>
    <name evidence="1" type="ORF">SAMN04487958_105101</name>
</gene>
<sequence>MLTVYLSHGLESGPGALKMQALKGIAEKLDDCEAVVMDYRDQPDPQQRLQHLLATLETRGDDPEGCVFAGSSLGGWLSAAVSSQQPVLGCFLLAPAIGLPHYPETAPTLQASCTHVIHGWQDDVIPPRPVIDWAEHQQLSLRMLDDDHRLHESLDTLLSDFDAFLMRCSAVLHARSIACSRR</sequence>
<keyword evidence="2" id="KW-1185">Reference proteome</keyword>
<keyword evidence="1" id="KW-0378">Hydrolase</keyword>
<dbReference type="AlphaFoldDB" id="A0A1H9TLV6"/>
<name>A0A1H9TLV6_9GAMM</name>
<organism evidence="1 2">
    <name type="scientific">Vreelandella subterranea</name>
    <dbReference type="NCBI Taxonomy" id="416874"/>
    <lineage>
        <taxon>Bacteria</taxon>
        <taxon>Pseudomonadati</taxon>
        <taxon>Pseudomonadota</taxon>
        <taxon>Gammaproteobacteria</taxon>
        <taxon>Oceanospirillales</taxon>
        <taxon>Halomonadaceae</taxon>
        <taxon>Vreelandella</taxon>
    </lineage>
</organism>
<reference evidence="2" key="1">
    <citation type="submission" date="2016-10" db="EMBL/GenBank/DDBJ databases">
        <authorList>
            <person name="Varghese N."/>
            <person name="Submissions S."/>
        </authorList>
    </citation>
    <scope>NUCLEOTIDE SEQUENCE [LARGE SCALE GENOMIC DNA]</scope>
    <source>
        <strain evidence="2">CGMCC 1.6495</strain>
    </source>
</reference>
<dbReference type="Pfam" id="PF05728">
    <property type="entry name" value="UPF0227"/>
    <property type="match status" value="1"/>
</dbReference>
<dbReference type="EMBL" id="FOGS01000005">
    <property type="protein sequence ID" value="SER98175.1"/>
    <property type="molecule type" value="Genomic_DNA"/>
</dbReference>
<dbReference type="InterPro" id="IPR008886">
    <property type="entry name" value="UPF0227/Esterase_YqiA"/>
</dbReference>
<dbReference type="Gene3D" id="3.40.50.1820">
    <property type="entry name" value="alpha/beta hydrolase"/>
    <property type="match status" value="1"/>
</dbReference>
<dbReference type="STRING" id="416874.SAMN04487958_105101"/>
<evidence type="ECO:0000313" key="2">
    <source>
        <dbReference type="Proteomes" id="UP000198505"/>
    </source>
</evidence>
<dbReference type="GO" id="GO:0016787">
    <property type="term" value="F:hydrolase activity"/>
    <property type="evidence" value="ECO:0007669"/>
    <property type="project" value="UniProtKB-KW"/>
</dbReference>
<accession>A0A1H9TLV6</accession>
<proteinExistence type="predicted"/>
<dbReference type="RefSeq" id="WP_092827211.1">
    <property type="nucleotide sequence ID" value="NZ_FOGS01000005.1"/>
</dbReference>